<proteinExistence type="predicted"/>
<accession>A0A645G6P6</accession>
<reference evidence="1" key="1">
    <citation type="submission" date="2019-08" db="EMBL/GenBank/DDBJ databases">
        <authorList>
            <person name="Kucharzyk K."/>
            <person name="Murdoch R.W."/>
            <person name="Higgins S."/>
            <person name="Loffler F."/>
        </authorList>
    </citation>
    <scope>NUCLEOTIDE SEQUENCE</scope>
</reference>
<gene>
    <name evidence="1" type="ORF">SDC9_169020</name>
</gene>
<dbReference type="AlphaFoldDB" id="A0A645G6P6"/>
<name>A0A645G6P6_9ZZZZ</name>
<dbReference type="EMBL" id="VSSQ01069655">
    <property type="protein sequence ID" value="MPN21640.1"/>
    <property type="molecule type" value="Genomic_DNA"/>
</dbReference>
<sequence>MPERVGERDHRLLRAAVGEAVEFGADQPLVAAEIAFGLIQLRNLFAVQPPPGVGKIVRGADQPEVARRRVTVGIVLCGVLHLLLGARSQPLGVEQHTVVPGLRCDGAPLSVHRLAHFRKPGSNDLFFGAPGQHDPRVGQDVEDLARSVKLVVRKGTALFADRGDLPVEQCRESGVGSGGNPPGQRREAFAAVLRGVERDPGSQRVANCR</sequence>
<evidence type="ECO:0000313" key="1">
    <source>
        <dbReference type="EMBL" id="MPN21640.1"/>
    </source>
</evidence>
<comment type="caution">
    <text evidence="1">The sequence shown here is derived from an EMBL/GenBank/DDBJ whole genome shotgun (WGS) entry which is preliminary data.</text>
</comment>
<organism evidence="1">
    <name type="scientific">bioreactor metagenome</name>
    <dbReference type="NCBI Taxonomy" id="1076179"/>
    <lineage>
        <taxon>unclassified sequences</taxon>
        <taxon>metagenomes</taxon>
        <taxon>ecological metagenomes</taxon>
    </lineage>
</organism>
<protein>
    <submittedName>
        <fullName evidence="1">Uncharacterized protein</fullName>
    </submittedName>
</protein>